<evidence type="ECO:0000313" key="2">
    <source>
        <dbReference type="EMBL" id="MFL0167719.1"/>
    </source>
</evidence>
<sequence length="198" mass="23073">MQIENTSIRLKQLMKERKLRQVDLLEKVKPFCEKYNVKMNKSDISQYLSGIVKPGQEKLSMLGMALDVNEAWLMGYDVPMERVQHYVKSLELNNDEFELLSNYKKLNALGKDKLIEYSKDLIETPKYIETNNSNNVAELITATKEKEEFKPLTSFDSFTTVAAHYDGLTDEEKVEADRRILEHLNKIKLEEFNSKKKS</sequence>
<evidence type="ECO:0000313" key="3">
    <source>
        <dbReference type="Proteomes" id="UP001623600"/>
    </source>
</evidence>
<dbReference type="SUPFAM" id="SSF47413">
    <property type="entry name" value="lambda repressor-like DNA-binding domains"/>
    <property type="match status" value="1"/>
</dbReference>
<dbReference type="RefSeq" id="WP_406762461.1">
    <property type="nucleotide sequence ID" value="NZ_JBJIAB010000037.1"/>
</dbReference>
<keyword evidence="3" id="KW-1185">Reference proteome</keyword>
<reference evidence="2 3" key="1">
    <citation type="submission" date="2024-11" db="EMBL/GenBank/DDBJ databases">
        <authorList>
            <person name="Heng Y.C."/>
            <person name="Lim A.C.H."/>
            <person name="Lee J.K.Y."/>
            <person name="Kittelmann S."/>
        </authorList>
    </citation>
    <scope>NUCLEOTIDE SEQUENCE [LARGE SCALE GENOMIC DNA]</scope>
    <source>
        <strain evidence="2 3">WILCCON 0112</strain>
    </source>
</reference>
<dbReference type="EMBL" id="JBJIAB010000037">
    <property type="protein sequence ID" value="MFL0167719.1"/>
    <property type="molecule type" value="Genomic_DNA"/>
</dbReference>
<dbReference type="Proteomes" id="UP001623600">
    <property type="component" value="Unassembled WGS sequence"/>
</dbReference>
<dbReference type="InterPro" id="IPR001387">
    <property type="entry name" value="Cro/C1-type_HTH"/>
</dbReference>
<dbReference type="CDD" id="cd00093">
    <property type="entry name" value="HTH_XRE"/>
    <property type="match status" value="1"/>
</dbReference>
<organism evidence="2 3">
    <name type="scientific">Candidatus Clostridium helianthi</name>
    <dbReference type="NCBI Taxonomy" id="3381660"/>
    <lineage>
        <taxon>Bacteria</taxon>
        <taxon>Bacillati</taxon>
        <taxon>Bacillota</taxon>
        <taxon>Clostridia</taxon>
        <taxon>Eubacteriales</taxon>
        <taxon>Clostridiaceae</taxon>
        <taxon>Clostridium</taxon>
    </lineage>
</organism>
<dbReference type="Gene3D" id="1.10.260.40">
    <property type="entry name" value="lambda repressor-like DNA-binding domains"/>
    <property type="match status" value="1"/>
</dbReference>
<protein>
    <recommendedName>
        <fullName evidence="1">HTH cro/C1-type domain-containing protein</fullName>
    </recommendedName>
</protein>
<evidence type="ECO:0000259" key="1">
    <source>
        <dbReference type="PROSITE" id="PS50943"/>
    </source>
</evidence>
<feature type="domain" description="HTH cro/C1-type" evidence="1">
    <location>
        <begin position="44"/>
        <end position="73"/>
    </location>
</feature>
<gene>
    <name evidence="2" type="ORF">ACJDTP_21835</name>
</gene>
<dbReference type="PROSITE" id="PS50943">
    <property type="entry name" value="HTH_CROC1"/>
    <property type="match status" value="1"/>
</dbReference>
<name>A0ABW8SA31_9CLOT</name>
<dbReference type="InterPro" id="IPR010982">
    <property type="entry name" value="Lambda_DNA-bd_dom_sf"/>
</dbReference>
<proteinExistence type="predicted"/>
<accession>A0ABW8SA31</accession>
<comment type="caution">
    <text evidence="2">The sequence shown here is derived from an EMBL/GenBank/DDBJ whole genome shotgun (WGS) entry which is preliminary data.</text>
</comment>